<accession>A0AAE0FY02</accession>
<comment type="caution">
    <text evidence="1">The sequence shown here is derived from an EMBL/GenBank/DDBJ whole genome shotgun (WGS) entry which is preliminary data.</text>
</comment>
<reference evidence="1 2" key="1">
    <citation type="journal article" date="2015" name="Genome Biol. Evol.">
        <title>Comparative Genomics of a Bacterivorous Green Alga Reveals Evolutionary Causalities and Consequences of Phago-Mixotrophic Mode of Nutrition.</title>
        <authorList>
            <person name="Burns J.A."/>
            <person name="Paasch A."/>
            <person name="Narechania A."/>
            <person name="Kim E."/>
        </authorList>
    </citation>
    <scope>NUCLEOTIDE SEQUENCE [LARGE SCALE GENOMIC DNA]</scope>
    <source>
        <strain evidence="1 2">PLY_AMNH</strain>
    </source>
</reference>
<sequence length="211" mass="23432">MFTTHASWKALNSAFRWQGGAHRRRFSVLWQRVAVLILLLYGETALGSCSHRWWKFIVTEANSNGWECYLYELALFTTGQCCELDNRLVVQAFEAADGTTQTEAAFNGEIEASHSDALRTPQPCSETWIIMDLGDGAAAEVQELYLKQYGTGGNGLSGFDIQSCTTSSGTSSDCVWTTISSYTSGFKEEITFGPWDSICTEGQRLPMRLMT</sequence>
<name>A0AAE0FY02_9CHLO</name>
<protein>
    <submittedName>
        <fullName evidence="1">Uncharacterized protein</fullName>
    </submittedName>
</protein>
<evidence type="ECO:0000313" key="1">
    <source>
        <dbReference type="EMBL" id="KAK3268076.1"/>
    </source>
</evidence>
<dbReference type="EMBL" id="LGRX02012033">
    <property type="protein sequence ID" value="KAK3268076.1"/>
    <property type="molecule type" value="Genomic_DNA"/>
</dbReference>
<keyword evidence="2" id="KW-1185">Reference proteome</keyword>
<dbReference type="Proteomes" id="UP001190700">
    <property type="component" value="Unassembled WGS sequence"/>
</dbReference>
<proteinExistence type="predicted"/>
<gene>
    <name evidence="1" type="ORF">CYMTET_23401</name>
</gene>
<organism evidence="1 2">
    <name type="scientific">Cymbomonas tetramitiformis</name>
    <dbReference type="NCBI Taxonomy" id="36881"/>
    <lineage>
        <taxon>Eukaryota</taxon>
        <taxon>Viridiplantae</taxon>
        <taxon>Chlorophyta</taxon>
        <taxon>Pyramimonadophyceae</taxon>
        <taxon>Pyramimonadales</taxon>
        <taxon>Pyramimonadaceae</taxon>
        <taxon>Cymbomonas</taxon>
    </lineage>
</organism>
<dbReference type="AlphaFoldDB" id="A0AAE0FY02"/>
<evidence type="ECO:0000313" key="2">
    <source>
        <dbReference type="Proteomes" id="UP001190700"/>
    </source>
</evidence>